<gene>
    <name evidence="8" type="ORF">V2H45_20150</name>
</gene>
<reference evidence="8" key="1">
    <citation type="submission" date="2024-01" db="EMBL/GenBank/DDBJ databases">
        <title>Bank of Algae and Cyanobacteria of the Azores (BACA) strain genomes.</title>
        <authorList>
            <person name="Luz R."/>
            <person name="Cordeiro R."/>
            <person name="Fonseca A."/>
            <person name="Goncalves V."/>
        </authorList>
    </citation>
    <scope>NUCLEOTIDE SEQUENCE</scope>
    <source>
        <strain evidence="8">BACA0141</strain>
    </source>
</reference>
<evidence type="ECO:0000313" key="8">
    <source>
        <dbReference type="EMBL" id="MEE3719060.1"/>
    </source>
</evidence>
<evidence type="ECO:0000256" key="2">
    <source>
        <dbReference type="ARBA" id="ARBA00005297"/>
    </source>
</evidence>
<dbReference type="PANTHER" id="PTHR42839:SF2">
    <property type="entry name" value="ISOCHORISMATE SYNTHASE ENTC"/>
    <property type="match status" value="1"/>
</dbReference>
<evidence type="ECO:0000256" key="6">
    <source>
        <dbReference type="SAM" id="MobiDB-lite"/>
    </source>
</evidence>
<keyword evidence="4 8" id="KW-0413">Isomerase</keyword>
<evidence type="ECO:0000256" key="4">
    <source>
        <dbReference type="ARBA" id="ARBA00023235"/>
    </source>
</evidence>
<comment type="catalytic activity">
    <reaction evidence="1">
        <text>chorismate = isochorismate</text>
        <dbReference type="Rhea" id="RHEA:18985"/>
        <dbReference type="ChEBI" id="CHEBI:29748"/>
        <dbReference type="ChEBI" id="CHEBI:29780"/>
        <dbReference type="EC" id="5.4.4.2"/>
    </reaction>
</comment>
<evidence type="ECO:0000256" key="3">
    <source>
        <dbReference type="ARBA" id="ARBA00012824"/>
    </source>
</evidence>
<dbReference type="InterPro" id="IPR005801">
    <property type="entry name" value="ADC_synthase"/>
</dbReference>
<dbReference type="AlphaFoldDB" id="A0AAW9PVN9"/>
<dbReference type="EC" id="5.4.4.2" evidence="3"/>
<evidence type="ECO:0000259" key="7">
    <source>
        <dbReference type="Pfam" id="PF00425"/>
    </source>
</evidence>
<dbReference type="EMBL" id="JAZBJZ010000109">
    <property type="protein sequence ID" value="MEE3719060.1"/>
    <property type="molecule type" value="Genomic_DNA"/>
</dbReference>
<organism evidence="8 9">
    <name type="scientific">Tumidithrix elongata BACA0141</name>
    <dbReference type="NCBI Taxonomy" id="2716417"/>
    <lineage>
        <taxon>Bacteria</taxon>
        <taxon>Bacillati</taxon>
        <taxon>Cyanobacteriota</taxon>
        <taxon>Cyanophyceae</taxon>
        <taxon>Pseudanabaenales</taxon>
        <taxon>Pseudanabaenaceae</taxon>
        <taxon>Tumidithrix</taxon>
        <taxon>Tumidithrix elongata</taxon>
    </lineage>
</organism>
<feature type="compositionally biased region" description="Polar residues" evidence="6">
    <location>
        <begin position="222"/>
        <end position="234"/>
    </location>
</feature>
<dbReference type="InterPro" id="IPR004561">
    <property type="entry name" value="IsoChor_synthase"/>
</dbReference>
<dbReference type="GO" id="GO:0008909">
    <property type="term" value="F:isochorismate synthase activity"/>
    <property type="evidence" value="ECO:0007669"/>
    <property type="project" value="UniProtKB-EC"/>
</dbReference>
<sequence>MQLRQGNTPSSYHPNSLHDLIRSAIVKAKNLDRPVLLSYSQTWHPSDPLLFLATHAQPTQPQFYWEQPSKDWIVAAAGSVVSLSPNASLCESRFEQAKQFSTSLLADAVVGNAADLEGLGLDANLVASPYVLGGFAFHEAIAGFQQDNWHSDRVTRNGEKIWHGFPPVMWFVPRWILHRTGGRSIVTVHAYIQPQDLWEAIASSLATTLMELRHNSHENSQDRAQGNSQNASIESSHHNPFPFSTPTSLRTEEVLGNQSWSGIVEQALDLIQQQKLDKVVLARALDVSADRAFNPFAVLHKLRCDYPECVSFLVNCGSDDTFLGATPELLLQVQSHVDYLGLRSNAVAGSIQRGKTEAEDRILSDRLLNSQKDINEHKIVIHSICDRLQSMGAQLDKLAPTQLLRLSNVQHLYTPITAKLPNADWSATFDVLAKLHPTAAVGGEPRDRAVQLMQQWEACDRGWYAAPIGWLNGNGEGAFAVGIRSGYICGDRARIFAGAGIVANSQVTTEQSETTIKFAALLKALGVT</sequence>
<dbReference type="RefSeq" id="WP_330485496.1">
    <property type="nucleotide sequence ID" value="NZ_JAZBJZ010000109.1"/>
</dbReference>
<evidence type="ECO:0000256" key="5">
    <source>
        <dbReference type="ARBA" id="ARBA00041564"/>
    </source>
</evidence>
<dbReference type="Gene3D" id="3.60.120.10">
    <property type="entry name" value="Anthranilate synthase"/>
    <property type="match status" value="1"/>
</dbReference>
<name>A0AAW9PVN9_9CYAN</name>
<dbReference type="Proteomes" id="UP001333818">
    <property type="component" value="Unassembled WGS sequence"/>
</dbReference>
<dbReference type="PANTHER" id="PTHR42839">
    <property type="entry name" value="ISOCHORISMATE SYNTHASE ENTC"/>
    <property type="match status" value="1"/>
</dbReference>
<proteinExistence type="inferred from homology"/>
<evidence type="ECO:0000313" key="9">
    <source>
        <dbReference type="Proteomes" id="UP001333818"/>
    </source>
</evidence>
<feature type="region of interest" description="Disordered" evidence="6">
    <location>
        <begin position="215"/>
        <end position="242"/>
    </location>
</feature>
<keyword evidence="9" id="KW-1185">Reference proteome</keyword>
<dbReference type="SUPFAM" id="SSF56322">
    <property type="entry name" value="ADC synthase"/>
    <property type="match status" value="1"/>
</dbReference>
<feature type="domain" description="Chorismate-utilising enzyme C-terminal" evidence="7">
    <location>
        <begin position="258"/>
        <end position="517"/>
    </location>
</feature>
<comment type="caution">
    <text evidence="8">The sequence shown here is derived from an EMBL/GenBank/DDBJ whole genome shotgun (WGS) entry which is preliminary data.</text>
</comment>
<evidence type="ECO:0000256" key="1">
    <source>
        <dbReference type="ARBA" id="ARBA00000799"/>
    </source>
</evidence>
<comment type="similarity">
    <text evidence="2">Belongs to the isochorismate synthase family.</text>
</comment>
<dbReference type="NCBIfam" id="TIGR00543">
    <property type="entry name" value="isochor_syn"/>
    <property type="match status" value="1"/>
</dbReference>
<protein>
    <recommendedName>
        <fullName evidence="3">isochorismate synthase</fullName>
        <ecNumber evidence="3">5.4.4.2</ecNumber>
    </recommendedName>
    <alternativeName>
        <fullName evidence="5">Isochorismate mutase</fullName>
    </alternativeName>
</protein>
<dbReference type="InterPro" id="IPR015890">
    <property type="entry name" value="Chorismate_C"/>
</dbReference>
<dbReference type="Pfam" id="PF00425">
    <property type="entry name" value="Chorismate_bind"/>
    <property type="match status" value="1"/>
</dbReference>
<accession>A0AAW9PVN9</accession>